<dbReference type="OrthoDB" id="6470724at2759"/>
<accession>A0A4Y2HBF7</accession>
<reference evidence="1 2" key="1">
    <citation type="journal article" date="2019" name="Sci. Rep.">
        <title>Orb-weaving spider Araneus ventricosus genome elucidates the spidroin gene catalogue.</title>
        <authorList>
            <person name="Kono N."/>
            <person name="Nakamura H."/>
            <person name="Ohtoshi R."/>
            <person name="Moran D.A.P."/>
            <person name="Shinohara A."/>
            <person name="Yoshida Y."/>
            <person name="Fujiwara M."/>
            <person name="Mori M."/>
            <person name="Tomita M."/>
            <person name="Arakawa K."/>
        </authorList>
    </citation>
    <scope>NUCLEOTIDE SEQUENCE [LARGE SCALE GENOMIC DNA]</scope>
</reference>
<comment type="caution">
    <text evidence="1">The sequence shown here is derived from an EMBL/GenBank/DDBJ whole genome shotgun (WGS) entry which is preliminary data.</text>
</comment>
<protein>
    <submittedName>
        <fullName evidence="1">Uncharacterized protein</fullName>
    </submittedName>
</protein>
<gene>
    <name evidence="1" type="ORF">AVEN_187026_1</name>
</gene>
<evidence type="ECO:0000313" key="1">
    <source>
        <dbReference type="EMBL" id="GBM62617.1"/>
    </source>
</evidence>
<keyword evidence="2" id="KW-1185">Reference proteome</keyword>
<evidence type="ECO:0000313" key="2">
    <source>
        <dbReference type="Proteomes" id="UP000499080"/>
    </source>
</evidence>
<name>A0A4Y2HBF7_ARAVE</name>
<sequence length="145" mass="16666">MKFGANELEAVEFQRAQNPKLHPPIPIWNLDERVEVKQRICLHWDFASKFEMKLEIPSVGEEGWDEFCAFGPSPQFQLLETLWVAVSSTVGLRVEHRHHLQSVCLQDVIIVDQTDENRLGLSLVNILEANTLKMMTTFNTKPYCG</sequence>
<dbReference type="Proteomes" id="UP000499080">
    <property type="component" value="Unassembled WGS sequence"/>
</dbReference>
<dbReference type="EMBL" id="BGPR01001827">
    <property type="protein sequence ID" value="GBM62617.1"/>
    <property type="molecule type" value="Genomic_DNA"/>
</dbReference>
<proteinExistence type="predicted"/>
<organism evidence="1 2">
    <name type="scientific">Araneus ventricosus</name>
    <name type="common">Orbweaver spider</name>
    <name type="synonym">Epeira ventricosa</name>
    <dbReference type="NCBI Taxonomy" id="182803"/>
    <lineage>
        <taxon>Eukaryota</taxon>
        <taxon>Metazoa</taxon>
        <taxon>Ecdysozoa</taxon>
        <taxon>Arthropoda</taxon>
        <taxon>Chelicerata</taxon>
        <taxon>Arachnida</taxon>
        <taxon>Araneae</taxon>
        <taxon>Araneomorphae</taxon>
        <taxon>Entelegynae</taxon>
        <taxon>Araneoidea</taxon>
        <taxon>Araneidae</taxon>
        <taxon>Araneus</taxon>
    </lineage>
</organism>
<dbReference type="AlphaFoldDB" id="A0A4Y2HBF7"/>